<evidence type="ECO:0000313" key="1">
    <source>
        <dbReference type="EMBL" id="OSJ13013.1"/>
    </source>
</evidence>
<protein>
    <submittedName>
        <fullName evidence="1">Uncharacterized protein</fullName>
    </submittedName>
</protein>
<comment type="caution">
    <text evidence="1">The sequence shown here is derived from an EMBL/GenBank/DDBJ whole genome shotgun (WGS) entry which is preliminary data.</text>
</comment>
<dbReference type="EMBL" id="NAFI01000164">
    <property type="protein sequence ID" value="OSJ13013.1"/>
    <property type="molecule type" value="Genomic_DNA"/>
</dbReference>
<reference evidence="1 2" key="1">
    <citation type="submission" date="2017-03" db="EMBL/GenBank/DDBJ databases">
        <title>Whole genome sequences of fourteen strains of Bradyrhizobium canariense and one strain of Bradyrhizobium japonicum isolated from Lupinus (Papilionoideae: Genisteae) species in Algeria.</title>
        <authorList>
            <person name="Crovadore J."/>
            <person name="Chekireb D."/>
            <person name="Brachmann A."/>
            <person name="Chablais R."/>
            <person name="Cochard B."/>
            <person name="Lefort F."/>
        </authorList>
    </citation>
    <scope>NUCLEOTIDE SEQUENCE [LARGE SCALE GENOMIC DNA]</scope>
    <source>
        <strain evidence="1 2">UBMA195</strain>
    </source>
</reference>
<accession>A0A1X3H9F3</accession>
<sequence length="69" mass="7630">MEVLEMRKGAGLTSRSFIDSMSTARSANCSVSSSILPRIAMYGNLTDNFMIEPLVDFRDHKAAACKRET</sequence>
<dbReference type="AlphaFoldDB" id="A0A1X3H9F3"/>
<proteinExistence type="predicted"/>
<evidence type="ECO:0000313" key="2">
    <source>
        <dbReference type="Proteomes" id="UP000193553"/>
    </source>
</evidence>
<name>A0A1X3H9F3_9BRAD</name>
<organism evidence="1 2">
    <name type="scientific">Bradyrhizobium canariense</name>
    <dbReference type="NCBI Taxonomy" id="255045"/>
    <lineage>
        <taxon>Bacteria</taxon>
        <taxon>Pseudomonadati</taxon>
        <taxon>Pseudomonadota</taxon>
        <taxon>Alphaproteobacteria</taxon>
        <taxon>Hyphomicrobiales</taxon>
        <taxon>Nitrobacteraceae</taxon>
        <taxon>Bradyrhizobium</taxon>
    </lineage>
</organism>
<dbReference type="Proteomes" id="UP000193553">
    <property type="component" value="Unassembled WGS sequence"/>
</dbReference>
<gene>
    <name evidence="1" type="ORF">BSZ18_11985</name>
</gene>